<dbReference type="GO" id="GO:0006351">
    <property type="term" value="P:DNA-templated transcription"/>
    <property type="evidence" value="ECO:0007669"/>
    <property type="project" value="InterPro"/>
</dbReference>
<organism evidence="3">
    <name type="scientific">Xinzhou bunya-like virus 2</name>
    <dbReference type="NCBI Taxonomy" id="1923767"/>
    <lineage>
        <taxon>Viruses</taxon>
        <taxon>Riboviria</taxon>
    </lineage>
</organism>
<dbReference type="GO" id="GO:0039694">
    <property type="term" value="P:viral RNA genome replication"/>
    <property type="evidence" value="ECO:0007669"/>
    <property type="project" value="InterPro"/>
</dbReference>
<keyword evidence="3" id="KW-0808">Transferase</keyword>
<evidence type="ECO:0000256" key="1">
    <source>
        <dbReference type="SAM" id="MobiDB-lite"/>
    </source>
</evidence>
<keyword evidence="3" id="KW-0548">Nucleotidyltransferase</keyword>
<reference evidence="3" key="1">
    <citation type="journal article" date="2016" name="Nature">
        <title>Redefining the invertebrate RNA virosphere.</title>
        <authorList>
            <person name="Shi M."/>
            <person name="Lin X.D."/>
            <person name="Tian J.H."/>
            <person name="Chen L.J."/>
            <person name="Chen X."/>
            <person name="Li C.X."/>
            <person name="Qin X.C."/>
            <person name="Li J."/>
            <person name="Cao J.P."/>
            <person name="Eden J.S."/>
            <person name="Buchmann J."/>
            <person name="Wang W."/>
            <person name="Xu J."/>
            <person name="Holmes E.C."/>
            <person name="Zhang Y.Z."/>
        </authorList>
    </citation>
    <scope>NUCLEOTIDE SEQUENCE</scope>
    <source>
        <strain evidence="3">XZSJSC64965</strain>
    </source>
</reference>
<dbReference type="Pfam" id="PF04196">
    <property type="entry name" value="Bunya_RdRp"/>
    <property type="match status" value="1"/>
</dbReference>
<feature type="domain" description="RdRp catalytic" evidence="2">
    <location>
        <begin position="780"/>
        <end position="975"/>
    </location>
</feature>
<feature type="region of interest" description="Disordered" evidence="1">
    <location>
        <begin position="1934"/>
        <end position="1961"/>
    </location>
</feature>
<sequence>MMDLEAGAKQLEGLKMKFASEEDPRGMTLSRYTWLETQGEMAEDRAMNLCEQEYVSLLVRERRRIVSDMKERKALVLSHDNFELQKEKYWNNIAEGRYCDKRVVNLPLFIADPSFNTGEHTCPLVNSYAFAEAALWTEITKNVIQDLVKFDKYDESEEQARVDREIDKQEIRPNKLKRQAYHRFEVRLNIDHQIELAKKGINGKDFEDVLPVQQYQKERRNPLSKDCPLDDIEHWVMSGAQKFYMQMVGGTSLASEYIRSLIKKATLMHEYKYPVSIGDTDEFYSTLGFRWHEIVSDIGVELAAAINQTTTKKQWILKKLPGYDLFLICKGNPSSSQVFFSLFLPKRGANRPYNVGPFRRMISVDSGWITEMCSFSSSKLHNIITASSMYLCCFSQWYRFFSGSPKRFFPPNRMFPTLAVNMLVFLEDKSMSEEVITSWRYSEMEKLKCYIVTPEPEKMFAKMPTMFRSRLQLWLTKRVTETFKPERYTRKMVHVKPDYEDEKNLYTTEEYDEFLKEDDLEVDVRGYIKEGEMRWFGCKNFIDNQPLDGPDKFIELMYIGYAKNKNEEAESATDIKMISKILKCETEMQNVRNEMMGSKIFQPSDSYRMHEFCAPSLLAVAHVLKARLKSVLGESWQDHICEDLNRAMMATTWEQLATLKASSMNYPDHKPAKDKRNRKITRRRKALLRIMDILEKHEQDPISSLSKILDETEEMGGVRVDIFKKKQHGGLREIFVQVIEARIIQYFLELFPRIICKYIEEETIVNPENKLRLPLLHAQAKSMMSQEMQIYNINSSNDATTWNQTNYVTKFSMLLCLLFPKKYHAFIIRGIELYRHKSILLPPGVLHILENLSTDKFSDETINLLLKAQKGECEQSFLDLDNYQLNVESGFMQGILHVNSSLWHTGVLLLRNELFKRTMSSLNIDKLITTDLCSSDDSARLVTVGLKTLDKVKSLSDITWVVADQYVMESFYKRFGIILSVKSAIATELAFEFNSEFFFGASLFRPVLKWVLAACSFVEVESFYARQETAYNLLQELIESGCCMHQARSVQIAQAFHHYRLLGMNNNKANRLYKKALKSCPDPALGFFLMDHPLCPGIPGLRYNYWLALQQTPQLMLKMRNLIMSKDITTTNSATITSCVAINFGNRVKWGRMLRDCESKCPDWRETIEKDPEILYRRTQSLVETQARLMIKLTSPGVATSISSTQNLVKVAAAAIYILDHPCVKMGELWYESALVNEPSHLYKHSLTKIAQIKAQEIIRPEEAPVEAEEFLFPLREQYEEFFNVLKTWSGDNKIVLVKAYKTLRHRSTMQVFAGIRDESIQVEDLVRWRWFSHKLNLSDYIASELWDELKTQIPWLREDIKSTLEASPFKDHIQLRNFLVHTRSYDRVLSLVGVPFHSTSIQHVVVSMSSRNFAPGWKVPTCRLDLIRGELLKTGMVQHEIRMVTAGPFEEDKRTELCKGLLTKVNAMWSGEKVSMIPMKLRILSVFQKFAQKQYKNSYDLLNDLRRCKRGVLGVFSTLGMKKWSEQDNQLCAKDAIWDGDIGGTRCRLRFQDRKLLEVETTNAMALSRQSEIFNSLLKELKCSEVIMKKMTFGSYGAVNFKGTKAIIVSAGSEGAQIIQTKSGIGGIPDIPDKLAHLSLNEFKIIASAHSLKLIACTKTWTETKLNWMTVLEYHCTNSDLTNYPTHYNMIYDRRLEEPWVKGESISIKGLITLAHVSDPSNPNHKVFKKLGISSEQFLSLLRNSIERFAKSHGILRSPHTEDRGETTQQSSLPTKEQIATAITKLRDLIQKANTIARIDKAIFSKYISGPEVLQEEETDYGNVYEDVEIVRRGTLLENLVFDVKDLALFQVKSERPTYNVLANSHHLCDDFNMFMITEHRGFFKRIMNAEYYESDPQELITFFKTVFSDKFYKQIDSAPLIDIDWLTEEPTQEEVEEREYEMMSEGEESLPPLEESDSD</sequence>
<name>A0A1L3KPR7_9VIRU</name>
<dbReference type="InterPro" id="IPR007099">
    <property type="entry name" value="RNA-dir_pol_NSvirus"/>
</dbReference>
<evidence type="ECO:0000313" key="3">
    <source>
        <dbReference type="EMBL" id="APG79359.1"/>
    </source>
</evidence>
<dbReference type="EMBL" id="KX884869">
    <property type="protein sequence ID" value="APG79359.1"/>
    <property type="molecule type" value="Genomic_RNA"/>
</dbReference>
<protein>
    <submittedName>
        <fullName evidence="3">RNA-dependent RNA polymerase</fullName>
    </submittedName>
</protein>
<keyword evidence="3" id="KW-0696">RNA-directed RNA polymerase</keyword>
<dbReference type="PROSITE" id="PS50525">
    <property type="entry name" value="RDRP_SSRNA_NEG_SEG"/>
    <property type="match status" value="1"/>
</dbReference>
<evidence type="ECO:0000259" key="2">
    <source>
        <dbReference type="PROSITE" id="PS50525"/>
    </source>
</evidence>
<dbReference type="GO" id="GO:0003968">
    <property type="term" value="F:RNA-directed RNA polymerase activity"/>
    <property type="evidence" value="ECO:0007669"/>
    <property type="project" value="UniProtKB-KW"/>
</dbReference>
<proteinExistence type="predicted"/>
<accession>A0A1L3KPR7</accession>
<dbReference type="InterPro" id="IPR007322">
    <property type="entry name" value="RNA_pol_bunyavir"/>
</dbReference>